<feature type="region of interest" description="Disordered" evidence="1">
    <location>
        <begin position="330"/>
        <end position="391"/>
    </location>
</feature>
<feature type="region of interest" description="Disordered" evidence="1">
    <location>
        <begin position="255"/>
        <end position="292"/>
    </location>
</feature>
<dbReference type="GO" id="GO:0032467">
    <property type="term" value="P:positive regulation of cytokinesis"/>
    <property type="evidence" value="ECO:0007669"/>
    <property type="project" value="TreeGrafter"/>
</dbReference>
<gene>
    <name evidence="3" type="ORF">HJG63_012939</name>
</gene>
<protein>
    <submittedName>
        <fullName evidence="3">Microtubule associated protein 10</fullName>
    </submittedName>
</protein>
<evidence type="ECO:0000313" key="4">
    <source>
        <dbReference type="Proteomes" id="UP000593571"/>
    </source>
</evidence>
<name>A0A7J8B9T1_ROUAE</name>
<dbReference type="PANTHER" id="PTHR21831:SF2">
    <property type="entry name" value="MICROTUBULE-ASSOCIATED PROTEIN 10"/>
    <property type="match status" value="1"/>
</dbReference>
<organism evidence="3 4">
    <name type="scientific">Rousettus aegyptiacus</name>
    <name type="common">Egyptian fruit bat</name>
    <name type="synonym">Pteropus aegyptiacus</name>
    <dbReference type="NCBI Taxonomy" id="9407"/>
    <lineage>
        <taxon>Eukaryota</taxon>
        <taxon>Metazoa</taxon>
        <taxon>Chordata</taxon>
        <taxon>Craniata</taxon>
        <taxon>Vertebrata</taxon>
        <taxon>Euteleostomi</taxon>
        <taxon>Mammalia</taxon>
        <taxon>Eutheria</taxon>
        <taxon>Laurasiatheria</taxon>
        <taxon>Chiroptera</taxon>
        <taxon>Yinpterochiroptera</taxon>
        <taxon>Pteropodoidea</taxon>
        <taxon>Pteropodidae</taxon>
        <taxon>Rousettinae</taxon>
        <taxon>Rousettus</taxon>
    </lineage>
</organism>
<dbReference type="GO" id="GO:0051256">
    <property type="term" value="P:mitotic spindle midzone assembly"/>
    <property type="evidence" value="ECO:0007669"/>
    <property type="project" value="TreeGrafter"/>
</dbReference>
<dbReference type="InterPro" id="IPR026679">
    <property type="entry name" value="MAP10_C-term"/>
</dbReference>
<evidence type="ECO:0000259" key="2">
    <source>
        <dbReference type="Pfam" id="PF14925"/>
    </source>
</evidence>
<dbReference type="PANTHER" id="PTHR21831">
    <property type="entry name" value="MICROTUBULE-ASSOCIATED PROTEIN 10"/>
    <property type="match status" value="1"/>
</dbReference>
<dbReference type="GO" id="GO:0031122">
    <property type="term" value="P:cytoplasmic microtubule organization"/>
    <property type="evidence" value="ECO:0007669"/>
    <property type="project" value="TreeGrafter"/>
</dbReference>
<sequence length="911" mass="99002">MAAASAERLFSLELLVDWVRLDAGPLPPPAVAGEAGEEEEAEEASPPPPSRVLCPAVALRLLDFPTLLVYPPGGPAAPAPEPRPGLVSFGRGKSCLFRLRPATLRRRLLASPLHALLLQLPPGRPTPAPQLLGSCSVPLAAAARRVLGPAASGCSQGHRGTFSLHNQVGQRIGDIALGYRLTDLGSSVLGHLELPITSTGGGVDGVEVRQAVEISPPAPQETQLQRPGSEPSPDDRPPVGLKIVEARKGLKGAVFHSKASSGDTGPLENGNTNSVCSNASGVGRASPPNQDVTELDMETNTFCPPPLYYTHLTQEKRTPALGQITIKPHMNIPEELGGTLPEEKLVNPPTRTDSPKHTNSATGESSPGLVNPPNAQKVGASNQSPCQPETEQNRIDTIRQLPLLNALLIELSLLNNQPVATPAHIHPHLAWLYRTEDEKAPESYAKSTCQSESKKDSLPMGENEKSVSLQYKKNQVENLKKGKHFEKDSGVPQKRIPRGKLLYGLTNTLKLRLKQTNPGMLVVHEKREQYRKMQAQMLAAKFRIPSSKVKVLSFAEHQKPYQLPKDKYLESGASFAENSDSLKQISAVFDDSTTKETMLKCTTEKTVDCDENRTSNGSLEEILSPANSIVSERFTNTNDLGGKMEMKVQSPFVFQQVAAVDRVVVDKAMDDSRVKTIGNDILTADVSENKPGEKSCSESISELKYSDDFTSPCYSEDFCTTEDTNGILQARDKSPGAENSKHSQCTRKSSETGSAMRKNSSEKSSVLSPPYSAGSPVHSCRRSHLPKTRRKSLEEASTVSTSDLSSHWTDEKENQRDKNSMHGSKVRKRGQNVSIKTRTGFKSLERSQSPQTSQMSSYLPSNLSELELNVLENSTPDYFGEDSDEVGSLNISKQCKDICELVINKLPGYTV</sequence>
<dbReference type="GO" id="GO:1990023">
    <property type="term" value="C:mitotic spindle midzone"/>
    <property type="evidence" value="ECO:0007669"/>
    <property type="project" value="TreeGrafter"/>
</dbReference>
<dbReference type="EMBL" id="JACASE010000018">
    <property type="protein sequence ID" value="KAF6395468.1"/>
    <property type="molecule type" value="Genomic_DNA"/>
</dbReference>
<feature type="compositionally biased region" description="Basic residues" evidence="1">
    <location>
        <begin position="779"/>
        <end position="790"/>
    </location>
</feature>
<dbReference type="GO" id="GO:0030496">
    <property type="term" value="C:midbody"/>
    <property type="evidence" value="ECO:0007669"/>
    <property type="project" value="TreeGrafter"/>
</dbReference>
<dbReference type="Pfam" id="PF14924">
    <property type="entry name" value="MAP10_N"/>
    <property type="match status" value="1"/>
</dbReference>
<keyword evidence="4" id="KW-1185">Reference proteome</keyword>
<feature type="compositionally biased region" description="Polar residues" evidence="1">
    <location>
        <begin position="795"/>
        <end position="807"/>
    </location>
</feature>
<dbReference type="AlphaFoldDB" id="A0A7J8B9T1"/>
<dbReference type="GO" id="GO:0005881">
    <property type="term" value="C:cytoplasmic microtubule"/>
    <property type="evidence" value="ECO:0007669"/>
    <property type="project" value="TreeGrafter"/>
</dbReference>
<evidence type="ECO:0000313" key="3">
    <source>
        <dbReference type="EMBL" id="KAF6395468.1"/>
    </source>
</evidence>
<feature type="compositionally biased region" description="Polar residues" evidence="1">
    <location>
        <begin position="349"/>
        <end position="365"/>
    </location>
</feature>
<dbReference type="OrthoDB" id="69809at2759"/>
<dbReference type="Pfam" id="PF14925">
    <property type="entry name" value="HPHLAWLY"/>
    <property type="match status" value="1"/>
</dbReference>
<feature type="compositionally biased region" description="Basic and acidic residues" evidence="1">
    <location>
        <begin position="808"/>
        <end position="820"/>
    </location>
</feature>
<proteinExistence type="predicted"/>
<feature type="compositionally biased region" description="Polar residues" evidence="1">
    <location>
        <begin position="846"/>
        <end position="855"/>
    </location>
</feature>
<feature type="region of interest" description="Disordered" evidence="1">
    <location>
        <begin position="214"/>
        <end position="240"/>
    </location>
</feature>
<reference evidence="3 4" key="1">
    <citation type="journal article" date="2020" name="Nature">
        <title>Six reference-quality genomes reveal evolution of bat adaptations.</title>
        <authorList>
            <person name="Jebb D."/>
            <person name="Huang Z."/>
            <person name="Pippel M."/>
            <person name="Hughes G.M."/>
            <person name="Lavrichenko K."/>
            <person name="Devanna P."/>
            <person name="Winkler S."/>
            <person name="Jermiin L.S."/>
            <person name="Skirmuntt E.C."/>
            <person name="Katzourakis A."/>
            <person name="Burkitt-Gray L."/>
            <person name="Ray D.A."/>
            <person name="Sullivan K.A.M."/>
            <person name="Roscito J.G."/>
            <person name="Kirilenko B.M."/>
            <person name="Davalos L.M."/>
            <person name="Corthals A.P."/>
            <person name="Power M.L."/>
            <person name="Jones G."/>
            <person name="Ransome R.D."/>
            <person name="Dechmann D.K.N."/>
            <person name="Locatelli A.G."/>
            <person name="Puechmaille S.J."/>
            <person name="Fedrigo O."/>
            <person name="Jarvis E.D."/>
            <person name="Hiller M."/>
            <person name="Vernes S.C."/>
            <person name="Myers E.W."/>
            <person name="Teeling E.C."/>
        </authorList>
    </citation>
    <scope>NUCLEOTIDE SEQUENCE [LARGE SCALE GENOMIC DNA]</scope>
    <source>
        <strain evidence="3">MRouAeg1</strain>
        <tissue evidence="3">Muscle</tissue>
    </source>
</reference>
<feature type="compositionally biased region" description="Polar residues" evidence="1">
    <location>
        <begin position="258"/>
        <end position="280"/>
    </location>
</feature>
<dbReference type="InterPro" id="IPR039302">
    <property type="entry name" value="MAP10"/>
</dbReference>
<feature type="compositionally biased region" description="Basic and acidic residues" evidence="1">
    <location>
        <begin position="452"/>
        <end position="465"/>
    </location>
</feature>
<dbReference type="GO" id="GO:0005813">
    <property type="term" value="C:centrosome"/>
    <property type="evidence" value="ECO:0007669"/>
    <property type="project" value="TreeGrafter"/>
</dbReference>
<evidence type="ECO:0000256" key="1">
    <source>
        <dbReference type="SAM" id="MobiDB-lite"/>
    </source>
</evidence>
<feature type="domain" description="Microtubule-associated protein 10 C-terminal" evidence="2">
    <location>
        <begin position="276"/>
        <end position="910"/>
    </location>
</feature>
<dbReference type="Proteomes" id="UP000593571">
    <property type="component" value="Unassembled WGS sequence"/>
</dbReference>
<dbReference type="GO" id="GO:0008017">
    <property type="term" value="F:microtubule binding"/>
    <property type="evidence" value="ECO:0007669"/>
    <property type="project" value="InterPro"/>
</dbReference>
<feature type="compositionally biased region" description="Basic and acidic residues" evidence="1">
    <location>
        <begin position="730"/>
        <end position="741"/>
    </location>
</feature>
<feature type="region of interest" description="Disordered" evidence="1">
    <location>
        <begin position="29"/>
        <end position="49"/>
    </location>
</feature>
<feature type="region of interest" description="Disordered" evidence="1">
    <location>
        <begin position="729"/>
        <end position="859"/>
    </location>
</feature>
<dbReference type="GO" id="GO:0097431">
    <property type="term" value="C:mitotic spindle pole"/>
    <property type="evidence" value="ECO:0007669"/>
    <property type="project" value="TreeGrafter"/>
</dbReference>
<accession>A0A7J8B9T1</accession>
<feature type="compositionally biased region" description="Polar residues" evidence="1">
    <location>
        <begin position="379"/>
        <end position="390"/>
    </location>
</feature>
<feature type="compositionally biased region" description="Polar residues" evidence="1">
    <location>
        <begin position="742"/>
        <end position="753"/>
    </location>
</feature>
<feature type="region of interest" description="Disordered" evidence="1">
    <location>
        <begin position="443"/>
        <end position="466"/>
    </location>
</feature>
<comment type="caution">
    <text evidence="3">The sequence shown here is derived from an EMBL/GenBank/DDBJ whole genome shotgun (WGS) entry which is preliminary data.</text>
</comment>